<reference evidence="9 10" key="1">
    <citation type="submission" date="2023-01" db="EMBL/GenBank/DDBJ databases">
        <title>Characterization of estradiol degrading bacteria Microbacterium sp. MZT7 and reveal degrading genes through genome analysis.</title>
        <authorList>
            <person name="Hao P."/>
            <person name="Gao Y."/>
        </authorList>
    </citation>
    <scope>NUCLEOTIDE SEQUENCE [LARGE SCALE GENOMIC DNA]</scope>
    <source>
        <strain evidence="9 10">MZT7</strain>
    </source>
</reference>
<dbReference type="PROSITE" id="PS00211">
    <property type="entry name" value="ABC_TRANSPORTER_1"/>
    <property type="match status" value="1"/>
</dbReference>
<dbReference type="InterPro" id="IPR027417">
    <property type="entry name" value="P-loop_NTPase"/>
</dbReference>
<dbReference type="InterPro" id="IPR017871">
    <property type="entry name" value="ABC_transporter-like_CS"/>
</dbReference>
<gene>
    <name evidence="9" type="ORF">K8F61_03985</name>
</gene>
<comment type="subcellular location">
    <subcellularLocation>
        <location evidence="1">Cell membrane</location>
        <topology evidence="1">Peripheral membrane protein</topology>
    </subcellularLocation>
</comment>
<dbReference type="GO" id="GO:0005524">
    <property type="term" value="F:ATP binding"/>
    <property type="evidence" value="ECO:0007669"/>
    <property type="project" value="UniProtKB-KW"/>
</dbReference>
<evidence type="ECO:0000313" key="9">
    <source>
        <dbReference type="EMBL" id="UGS27373.1"/>
    </source>
</evidence>
<dbReference type="SUPFAM" id="SSF52540">
    <property type="entry name" value="P-loop containing nucleoside triphosphate hydrolases"/>
    <property type="match status" value="1"/>
</dbReference>
<dbReference type="PANTHER" id="PTHR43297">
    <property type="entry name" value="OLIGOPEPTIDE TRANSPORT ATP-BINDING PROTEIN APPD"/>
    <property type="match status" value="1"/>
</dbReference>
<keyword evidence="10" id="KW-1185">Reference proteome</keyword>
<dbReference type="RefSeq" id="WP_231820753.1">
    <property type="nucleotide sequence ID" value="NZ_CP082781.1"/>
</dbReference>
<evidence type="ECO:0000259" key="8">
    <source>
        <dbReference type="PROSITE" id="PS50893"/>
    </source>
</evidence>
<keyword evidence="6 9" id="KW-0067">ATP-binding</keyword>
<sequence>MSPGSDDLLEVSGLSVHAPDRDLVTDLSFRIAPGERLGIIGESGSGKSVSALALTGLLPAPLRSAGSVRLGGVQTIGATDATLRSLRGAVAGMVFQEPLTALDPLMRVERQVAEPLRRHRRLRGSALRDAVAEAFEEVGLDEPRLRRAYPHELSGGQRQRVAIAIALAARPRLLIADEPTTALDVTVQARILDLLDRLVVERGMGLLFVSHDLAVVARMTDRVVVMQGGRAVEDGPVLDVLRVPRHPYTAALIAHARALDGALDGGLPATGSPEEGRS</sequence>
<feature type="domain" description="ABC transporter" evidence="8">
    <location>
        <begin position="9"/>
        <end position="253"/>
    </location>
</feature>
<proteinExistence type="inferred from homology"/>
<dbReference type="InterPro" id="IPR003439">
    <property type="entry name" value="ABC_transporter-like_ATP-bd"/>
</dbReference>
<protein>
    <submittedName>
        <fullName evidence="9">ABC transporter ATP-binding protein</fullName>
    </submittedName>
</protein>
<accession>A0ABY3RTH6</accession>
<evidence type="ECO:0000256" key="5">
    <source>
        <dbReference type="ARBA" id="ARBA00022741"/>
    </source>
</evidence>
<evidence type="ECO:0000256" key="3">
    <source>
        <dbReference type="ARBA" id="ARBA00022448"/>
    </source>
</evidence>
<dbReference type="Proteomes" id="UP001199642">
    <property type="component" value="Chromosome"/>
</dbReference>
<dbReference type="CDD" id="cd03257">
    <property type="entry name" value="ABC_NikE_OppD_transporters"/>
    <property type="match status" value="1"/>
</dbReference>
<dbReference type="PROSITE" id="PS50893">
    <property type="entry name" value="ABC_TRANSPORTER_2"/>
    <property type="match status" value="1"/>
</dbReference>
<organism evidence="9 10">
    <name type="scientific">Microbacterium resistens</name>
    <dbReference type="NCBI Taxonomy" id="156977"/>
    <lineage>
        <taxon>Bacteria</taxon>
        <taxon>Bacillati</taxon>
        <taxon>Actinomycetota</taxon>
        <taxon>Actinomycetes</taxon>
        <taxon>Micrococcales</taxon>
        <taxon>Microbacteriaceae</taxon>
        <taxon>Microbacterium</taxon>
    </lineage>
</organism>
<evidence type="ECO:0000256" key="7">
    <source>
        <dbReference type="ARBA" id="ARBA00023136"/>
    </source>
</evidence>
<evidence type="ECO:0000313" key="10">
    <source>
        <dbReference type="Proteomes" id="UP001199642"/>
    </source>
</evidence>
<dbReference type="Pfam" id="PF00005">
    <property type="entry name" value="ABC_tran"/>
    <property type="match status" value="1"/>
</dbReference>
<dbReference type="PANTHER" id="PTHR43297:SF2">
    <property type="entry name" value="DIPEPTIDE TRANSPORT ATP-BINDING PROTEIN DPPD"/>
    <property type="match status" value="1"/>
</dbReference>
<keyword evidence="7" id="KW-0472">Membrane</keyword>
<keyword evidence="4" id="KW-1003">Cell membrane</keyword>
<evidence type="ECO:0000256" key="2">
    <source>
        <dbReference type="ARBA" id="ARBA00005417"/>
    </source>
</evidence>
<evidence type="ECO:0000256" key="1">
    <source>
        <dbReference type="ARBA" id="ARBA00004202"/>
    </source>
</evidence>
<dbReference type="SMART" id="SM00382">
    <property type="entry name" value="AAA"/>
    <property type="match status" value="1"/>
</dbReference>
<dbReference type="Gene3D" id="3.40.50.300">
    <property type="entry name" value="P-loop containing nucleotide triphosphate hydrolases"/>
    <property type="match status" value="1"/>
</dbReference>
<evidence type="ECO:0000256" key="4">
    <source>
        <dbReference type="ARBA" id="ARBA00022475"/>
    </source>
</evidence>
<name>A0ABY3RTH6_9MICO</name>
<dbReference type="InterPro" id="IPR003593">
    <property type="entry name" value="AAA+_ATPase"/>
</dbReference>
<keyword evidence="3" id="KW-0813">Transport</keyword>
<dbReference type="EMBL" id="CP082781">
    <property type="protein sequence ID" value="UGS27373.1"/>
    <property type="molecule type" value="Genomic_DNA"/>
</dbReference>
<comment type="similarity">
    <text evidence="2">Belongs to the ABC transporter superfamily.</text>
</comment>
<dbReference type="InterPro" id="IPR050388">
    <property type="entry name" value="ABC_Ni/Peptide_Import"/>
</dbReference>
<keyword evidence="5" id="KW-0547">Nucleotide-binding</keyword>
<evidence type="ECO:0000256" key="6">
    <source>
        <dbReference type="ARBA" id="ARBA00022840"/>
    </source>
</evidence>